<evidence type="ECO:0000256" key="1">
    <source>
        <dbReference type="SAM" id="MobiDB-lite"/>
    </source>
</evidence>
<dbReference type="Pfam" id="PF05170">
    <property type="entry name" value="AsmA"/>
    <property type="match status" value="1"/>
</dbReference>
<dbReference type="InterPro" id="IPR052894">
    <property type="entry name" value="AsmA-related"/>
</dbReference>
<evidence type="ECO:0000259" key="2">
    <source>
        <dbReference type="Pfam" id="PF05170"/>
    </source>
</evidence>
<comment type="caution">
    <text evidence="3">The sequence shown here is derived from an EMBL/GenBank/DDBJ whole genome shotgun (WGS) entry which is preliminary data.</text>
</comment>
<dbReference type="EMBL" id="JAZHOG010000002">
    <property type="protein sequence ID" value="MEJ8566807.1"/>
    <property type="molecule type" value="Genomic_DNA"/>
</dbReference>
<dbReference type="PANTHER" id="PTHR30441:SF4">
    <property type="entry name" value="PROTEIN ASMA"/>
    <property type="match status" value="1"/>
</dbReference>
<sequence length="426" mass="44114">MRRFIKWLGLGAVTLLALLVIGGWLADAWLESNGGRRLLENELSGAIGMPVRLGGDYRFRLVPRISIEGESLSIGQAAAVPEASPPITIERFRAVIGLLPLLRQQLRIDAVEFEGGRLFLADLVAPEGAGQGTVSGAQEPAAASKEGSLPAVGSISLRSIVLNFADDGSALRIDELKIEEFRPGHPVDIHAGAALLTGNAEIATARLTGRLQVAPDAGRAELVLDPLAVRRPGAEPELITGTLEWSAGAGAADASAAGGTLGGEFRYASPVGSVSLDAEVRVGETMTGAATARYRRPEQSGTAELEVVFRGGASVYVFDTFVLGVADQTVSGSGCVNTADALSVELQLQADRLDLDRLASWIPQGEGEAGGDLPLDLAVAVEIAQADLSGATAEGIRLVIGREPQCPPAMNPPQDTANAAQAARGG</sequence>
<proteinExistence type="predicted"/>
<dbReference type="InterPro" id="IPR007844">
    <property type="entry name" value="AsmA"/>
</dbReference>
<name>A0AAW9R732_9GAMM</name>
<dbReference type="PANTHER" id="PTHR30441">
    <property type="entry name" value="DUF748 DOMAIN-CONTAINING PROTEIN"/>
    <property type="match status" value="1"/>
</dbReference>
<feature type="domain" description="AsmA" evidence="2">
    <location>
        <begin position="1"/>
        <end position="157"/>
    </location>
</feature>
<dbReference type="AlphaFoldDB" id="A0AAW9R732"/>
<reference evidence="3 4" key="1">
    <citation type="submission" date="2024-02" db="EMBL/GenBank/DDBJ databases">
        <title>A novel Wenzhouxiangellaceae bacterium, isolated from coastal sediments.</title>
        <authorList>
            <person name="Du Z.-J."/>
            <person name="Ye Y.-Q."/>
            <person name="Zhang X.-Y."/>
        </authorList>
    </citation>
    <scope>NUCLEOTIDE SEQUENCE [LARGE SCALE GENOMIC DNA]</scope>
    <source>
        <strain evidence="3 4">CH-27</strain>
    </source>
</reference>
<evidence type="ECO:0000313" key="3">
    <source>
        <dbReference type="EMBL" id="MEJ8566807.1"/>
    </source>
</evidence>
<dbReference type="RefSeq" id="WP_354694127.1">
    <property type="nucleotide sequence ID" value="NZ_JAZHOG010000002.1"/>
</dbReference>
<accession>A0AAW9R732</accession>
<keyword evidence="4" id="KW-1185">Reference proteome</keyword>
<dbReference type="GO" id="GO:0005886">
    <property type="term" value="C:plasma membrane"/>
    <property type="evidence" value="ECO:0007669"/>
    <property type="project" value="TreeGrafter"/>
</dbReference>
<dbReference type="GO" id="GO:0090313">
    <property type="term" value="P:regulation of protein targeting to membrane"/>
    <property type="evidence" value="ECO:0007669"/>
    <property type="project" value="TreeGrafter"/>
</dbReference>
<dbReference type="Proteomes" id="UP001359886">
    <property type="component" value="Unassembled WGS sequence"/>
</dbReference>
<evidence type="ECO:0000313" key="4">
    <source>
        <dbReference type="Proteomes" id="UP001359886"/>
    </source>
</evidence>
<feature type="region of interest" description="Disordered" evidence="1">
    <location>
        <begin position="404"/>
        <end position="426"/>
    </location>
</feature>
<organism evidence="3 4">
    <name type="scientific">Elongatibacter sediminis</name>
    <dbReference type="NCBI Taxonomy" id="3119006"/>
    <lineage>
        <taxon>Bacteria</taxon>
        <taxon>Pseudomonadati</taxon>
        <taxon>Pseudomonadota</taxon>
        <taxon>Gammaproteobacteria</taxon>
        <taxon>Chromatiales</taxon>
        <taxon>Wenzhouxiangellaceae</taxon>
        <taxon>Elongatibacter</taxon>
    </lineage>
</organism>
<protein>
    <recommendedName>
        <fullName evidence="2">AsmA domain-containing protein</fullName>
    </recommendedName>
</protein>
<gene>
    <name evidence="3" type="ORF">V3330_04120</name>
</gene>